<reference evidence="6 7" key="1">
    <citation type="submission" date="2019-12" db="EMBL/GenBank/DDBJ databases">
        <authorList>
            <person name="Yang R."/>
        </authorList>
    </citation>
    <scope>NUCLEOTIDE SEQUENCE [LARGE SCALE GENOMIC DNA]</scope>
    <source>
        <strain evidence="6 7">DONG20-135</strain>
    </source>
</reference>
<name>A0A6N8U8M3_9FIRM</name>
<keyword evidence="7" id="KW-1185">Reference proteome</keyword>
<comment type="caution">
    <text evidence="6">The sequence shown here is derived from an EMBL/GenBank/DDBJ whole genome shotgun (WGS) entry which is preliminary data.</text>
</comment>
<dbReference type="PANTHER" id="PTHR37306">
    <property type="entry name" value="COLICIN V PRODUCTION PROTEIN"/>
    <property type="match status" value="1"/>
</dbReference>
<comment type="subcellular location">
    <subcellularLocation>
        <location evidence="1">Membrane</location>
        <topology evidence="1">Multi-pass membrane protein</topology>
    </subcellularLocation>
</comment>
<gene>
    <name evidence="6" type="ORF">GSF08_07715</name>
</gene>
<accession>A0A6N8U8M3</accession>
<feature type="transmembrane region" description="Helical" evidence="5">
    <location>
        <begin position="82"/>
        <end position="101"/>
    </location>
</feature>
<evidence type="ECO:0008006" key="8">
    <source>
        <dbReference type="Google" id="ProtNLM"/>
    </source>
</evidence>
<evidence type="ECO:0000256" key="1">
    <source>
        <dbReference type="ARBA" id="ARBA00004141"/>
    </source>
</evidence>
<dbReference type="GO" id="GO:0009403">
    <property type="term" value="P:toxin biosynthetic process"/>
    <property type="evidence" value="ECO:0007669"/>
    <property type="project" value="InterPro"/>
</dbReference>
<feature type="transmembrane region" description="Helical" evidence="5">
    <location>
        <begin position="6"/>
        <end position="27"/>
    </location>
</feature>
<proteinExistence type="predicted"/>
<reference evidence="6 7" key="2">
    <citation type="submission" date="2020-01" db="EMBL/GenBank/DDBJ databases">
        <title>Clostridiaceae sp. nov. isolated from the gut of human by culturomics.</title>
        <authorList>
            <person name="Chang Y."/>
        </authorList>
    </citation>
    <scope>NUCLEOTIDE SEQUENCE [LARGE SCALE GENOMIC DNA]</scope>
    <source>
        <strain evidence="6 7">DONG20-135</strain>
    </source>
</reference>
<evidence type="ECO:0000256" key="2">
    <source>
        <dbReference type="ARBA" id="ARBA00022692"/>
    </source>
</evidence>
<keyword evidence="3 5" id="KW-1133">Transmembrane helix</keyword>
<protein>
    <recommendedName>
        <fullName evidence="8">CvpA family protein</fullName>
    </recommendedName>
</protein>
<keyword evidence="2 5" id="KW-0812">Transmembrane</keyword>
<keyword evidence="4 5" id="KW-0472">Membrane</keyword>
<organism evidence="6 7">
    <name type="scientific">Copranaerobaculum intestinale</name>
    <dbReference type="NCBI Taxonomy" id="2692629"/>
    <lineage>
        <taxon>Bacteria</taxon>
        <taxon>Bacillati</taxon>
        <taxon>Bacillota</taxon>
        <taxon>Erysipelotrichia</taxon>
        <taxon>Erysipelotrichales</taxon>
        <taxon>Erysipelotrichaceae</taxon>
        <taxon>Copranaerobaculum</taxon>
    </lineage>
</organism>
<evidence type="ECO:0000256" key="4">
    <source>
        <dbReference type="ARBA" id="ARBA00023136"/>
    </source>
</evidence>
<dbReference type="EMBL" id="WUUQ01000002">
    <property type="protein sequence ID" value="MXQ73825.1"/>
    <property type="molecule type" value="Genomic_DNA"/>
</dbReference>
<feature type="transmembrane region" description="Helical" evidence="5">
    <location>
        <begin position="121"/>
        <end position="142"/>
    </location>
</feature>
<dbReference type="GO" id="GO:0016020">
    <property type="term" value="C:membrane"/>
    <property type="evidence" value="ECO:0007669"/>
    <property type="project" value="UniProtKB-SubCell"/>
</dbReference>
<dbReference type="PANTHER" id="PTHR37306:SF1">
    <property type="entry name" value="COLICIN V PRODUCTION PROTEIN"/>
    <property type="match status" value="1"/>
</dbReference>
<dbReference type="InterPro" id="IPR003825">
    <property type="entry name" value="Colicin-V_CvpA"/>
</dbReference>
<feature type="transmembrane region" description="Helical" evidence="5">
    <location>
        <begin position="39"/>
        <end position="62"/>
    </location>
</feature>
<dbReference type="Pfam" id="PF02674">
    <property type="entry name" value="Colicin_V"/>
    <property type="match status" value="1"/>
</dbReference>
<evidence type="ECO:0000313" key="6">
    <source>
        <dbReference type="EMBL" id="MXQ73825.1"/>
    </source>
</evidence>
<dbReference type="Proteomes" id="UP000434036">
    <property type="component" value="Unassembled WGS sequence"/>
</dbReference>
<sequence>MIFPIHSILFLNMAIVAVLLLFLWSGYRRGFLMKLLDCFSTIILAFLSWFLSGWIAPLLKLVPREAVTISQPDIAASIYEPMNRVCVFAILFLCVWLLVMIAKPLFKTISSLPILQGINKLLGLIFGALQTLIILIVAVFVLQTPLFANGEYVIANSYLKLVAQAESGILENLGSSAKDLKALQKIVTPNSKVEKEDDLRIRIWLQKQGVDQQSINEFMNEVIGN</sequence>
<dbReference type="RefSeq" id="WP_160625231.1">
    <property type="nucleotide sequence ID" value="NZ_WUUQ01000002.1"/>
</dbReference>
<evidence type="ECO:0000313" key="7">
    <source>
        <dbReference type="Proteomes" id="UP000434036"/>
    </source>
</evidence>
<evidence type="ECO:0000256" key="3">
    <source>
        <dbReference type="ARBA" id="ARBA00022989"/>
    </source>
</evidence>
<evidence type="ECO:0000256" key="5">
    <source>
        <dbReference type="SAM" id="Phobius"/>
    </source>
</evidence>
<dbReference type="AlphaFoldDB" id="A0A6N8U8M3"/>